<dbReference type="Proteomes" id="UP001314263">
    <property type="component" value="Unassembled WGS sequence"/>
</dbReference>
<feature type="compositionally biased region" description="Polar residues" evidence="1">
    <location>
        <begin position="100"/>
        <end position="127"/>
    </location>
</feature>
<gene>
    <name evidence="2" type="ORF">CVIRNUC_003076</name>
</gene>
<comment type="caution">
    <text evidence="2">The sequence shown here is derived from an EMBL/GenBank/DDBJ whole genome shotgun (WGS) entry which is preliminary data.</text>
</comment>
<name>A0AAV1HZ23_9CHLO</name>
<dbReference type="PANTHER" id="PTHR16537:SF1">
    <property type="entry name" value="PROTEIN ZNRD2"/>
    <property type="match status" value="1"/>
</dbReference>
<dbReference type="InterPro" id="IPR009563">
    <property type="entry name" value="SSSCA1"/>
</dbReference>
<dbReference type="EMBL" id="CAUYUE010000004">
    <property type="protein sequence ID" value="CAK0763614.1"/>
    <property type="molecule type" value="Genomic_DNA"/>
</dbReference>
<reference evidence="2 3" key="1">
    <citation type="submission" date="2023-10" db="EMBL/GenBank/DDBJ databases">
        <authorList>
            <person name="Maclean D."/>
            <person name="Macfadyen A."/>
        </authorList>
    </citation>
    <scope>NUCLEOTIDE SEQUENCE [LARGE SCALE GENOMIC DNA]</scope>
</reference>
<evidence type="ECO:0000256" key="1">
    <source>
        <dbReference type="SAM" id="MobiDB-lite"/>
    </source>
</evidence>
<protein>
    <recommendedName>
        <fullName evidence="4">Sjoegren syndrome/scleroderma autoantigen 1</fullName>
    </recommendedName>
</protein>
<feature type="compositionally biased region" description="Polar residues" evidence="1">
    <location>
        <begin position="145"/>
        <end position="157"/>
    </location>
</feature>
<keyword evidence="3" id="KW-1185">Reference proteome</keyword>
<dbReference type="Pfam" id="PF06677">
    <property type="entry name" value="Auto_anti-p27"/>
    <property type="match status" value="1"/>
</dbReference>
<dbReference type="PANTHER" id="PTHR16537">
    <property type="entry name" value="SJOEGREN SYNDROME/SCLERODERMA AUTOANTIGEN 1"/>
    <property type="match status" value="1"/>
</dbReference>
<sequence>MEEQRHLNGGHDNAVNVETDSDVEDRNHVEVLRQSRANGRSQPRMDVSALLGERMLQGWTLLGDLCPRCSTILVRSRDQELFCVSCDMFLRHEQDVSASAASTEQLTPRQAPTPAAASSQRQGTDPSVPSPGSGKHEEEAPHMEQNPQQAMSMQGSDKVQQLLVESMGLLAERLKEEIIGRDISIEAACKSITALTAACEAVSRLKT</sequence>
<dbReference type="AlphaFoldDB" id="A0AAV1HZ23"/>
<feature type="region of interest" description="Disordered" evidence="1">
    <location>
        <begin position="100"/>
        <end position="157"/>
    </location>
</feature>
<evidence type="ECO:0008006" key="4">
    <source>
        <dbReference type="Google" id="ProtNLM"/>
    </source>
</evidence>
<accession>A0AAV1HZ23</accession>
<evidence type="ECO:0000313" key="2">
    <source>
        <dbReference type="EMBL" id="CAK0763614.1"/>
    </source>
</evidence>
<dbReference type="InterPro" id="IPR051888">
    <property type="entry name" value="UPF0148_domain"/>
</dbReference>
<proteinExistence type="predicted"/>
<evidence type="ECO:0000313" key="3">
    <source>
        <dbReference type="Proteomes" id="UP001314263"/>
    </source>
</evidence>
<organism evidence="2 3">
    <name type="scientific">Coccomyxa viridis</name>
    <dbReference type="NCBI Taxonomy" id="1274662"/>
    <lineage>
        <taxon>Eukaryota</taxon>
        <taxon>Viridiplantae</taxon>
        <taxon>Chlorophyta</taxon>
        <taxon>core chlorophytes</taxon>
        <taxon>Trebouxiophyceae</taxon>
        <taxon>Trebouxiophyceae incertae sedis</taxon>
        <taxon>Coccomyxaceae</taxon>
        <taxon>Coccomyxa</taxon>
    </lineage>
</organism>
<feature type="region of interest" description="Disordered" evidence="1">
    <location>
        <begin position="1"/>
        <end position="26"/>
    </location>
</feature>